<dbReference type="PRINTS" id="PR00080">
    <property type="entry name" value="SDRFAMILY"/>
</dbReference>
<comment type="caution">
    <text evidence="2">The sequence shown here is derived from an EMBL/GenBank/DDBJ whole genome shotgun (WGS) entry which is preliminary data.</text>
</comment>
<protein>
    <recommendedName>
        <fullName evidence="4">Oxidoreductase, short chain dehydrogenase/reductase family protein</fullName>
    </recommendedName>
</protein>
<dbReference type="PROSITE" id="PS00061">
    <property type="entry name" value="ADH_SHORT"/>
    <property type="match status" value="1"/>
</dbReference>
<dbReference type="PANTHER" id="PTHR44115">
    <property type="entry name" value="PROTEIN CBG09704"/>
    <property type="match status" value="1"/>
</dbReference>
<dbReference type="PRINTS" id="PR00081">
    <property type="entry name" value="GDHRDH"/>
</dbReference>
<dbReference type="Pfam" id="PF13561">
    <property type="entry name" value="adh_short_C2"/>
    <property type="match status" value="1"/>
</dbReference>
<gene>
    <name evidence="2" type="primary">Necator_chrII.g4989</name>
    <name evidence="2" type="ORF">RB195_017197</name>
</gene>
<dbReference type="PANTHER" id="PTHR44115:SF4">
    <property type="entry name" value="OXIDOREDUCTASE"/>
    <property type="match status" value="1"/>
</dbReference>
<accession>A0ABR1C5N1</accession>
<evidence type="ECO:0000313" key="3">
    <source>
        <dbReference type="Proteomes" id="UP001303046"/>
    </source>
</evidence>
<keyword evidence="3" id="KW-1185">Reference proteome</keyword>
<dbReference type="InterPro" id="IPR002347">
    <property type="entry name" value="SDR_fam"/>
</dbReference>
<dbReference type="SUPFAM" id="SSF51735">
    <property type="entry name" value="NAD(P)-binding Rossmann-fold domains"/>
    <property type="match status" value="1"/>
</dbReference>
<proteinExistence type="predicted"/>
<sequence length="297" mass="31320">MLLRLFSHQTALRQFCKAVAMSRFIGKVVIVTGSSSGIGAATAVLFAKEGAKVTITGRKPDGLEATKHSIIDAGGKEDDVNVVVADVTDAVGREQIVSSTVQKWGKIDVLINNAGGLLHDDKGCGGVTASVEVLEKTMDLNVYSAIQMVQLTRPHLVKAKGEVVNISSIAGQPKGTPKFMYYAMAKAALDQMTRALAIELIAEGVRVNSVSPGAVLTKFCQNAGMSDADTAKFYEKFASSEHSLPIREIGQPEDIANVIAFLADRHASRYIIGQTIIADGGSMLVIAANATSSAGQK</sequence>
<evidence type="ECO:0008006" key="4">
    <source>
        <dbReference type="Google" id="ProtNLM"/>
    </source>
</evidence>
<evidence type="ECO:0000313" key="2">
    <source>
        <dbReference type="EMBL" id="KAK6733306.1"/>
    </source>
</evidence>
<dbReference type="Proteomes" id="UP001303046">
    <property type="component" value="Unassembled WGS sequence"/>
</dbReference>
<dbReference type="InterPro" id="IPR036291">
    <property type="entry name" value="NAD(P)-bd_dom_sf"/>
</dbReference>
<name>A0ABR1C5N1_NECAM</name>
<keyword evidence="1" id="KW-0560">Oxidoreductase</keyword>
<evidence type="ECO:0000256" key="1">
    <source>
        <dbReference type="ARBA" id="ARBA00023002"/>
    </source>
</evidence>
<organism evidence="2 3">
    <name type="scientific">Necator americanus</name>
    <name type="common">Human hookworm</name>
    <dbReference type="NCBI Taxonomy" id="51031"/>
    <lineage>
        <taxon>Eukaryota</taxon>
        <taxon>Metazoa</taxon>
        <taxon>Ecdysozoa</taxon>
        <taxon>Nematoda</taxon>
        <taxon>Chromadorea</taxon>
        <taxon>Rhabditida</taxon>
        <taxon>Rhabditina</taxon>
        <taxon>Rhabditomorpha</taxon>
        <taxon>Strongyloidea</taxon>
        <taxon>Ancylostomatidae</taxon>
        <taxon>Bunostominae</taxon>
        <taxon>Necator</taxon>
    </lineage>
</organism>
<dbReference type="Gene3D" id="3.40.50.720">
    <property type="entry name" value="NAD(P)-binding Rossmann-like Domain"/>
    <property type="match status" value="1"/>
</dbReference>
<reference evidence="2 3" key="1">
    <citation type="submission" date="2023-08" db="EMBL/GenBank/DDBJ databases">
        <title>A Necator americanus chromosomal reference genome.</title>
        <authorList>
            <person name="Ilik V."/>
            <person name="Petrzelkova K.J."/>
            <person name="Pardy F."/>
            <person name="Fuh T."/>
            <person name="Niatou-Singa F.S."/>
            <person name="Gouil Q."/>
            <person name="Baker L."/>
            <person name="Ritchie M.E."/>
            <person name="Jex A.R."/>
            <person name="Gazzola D."/>
            <person name="Li H."/>
            <person name="Toshio Fujiwara R."/>
            <person name="Zhan B."/>
            <person name="Aroian R.V."/>
            <person name="Pafco B."/>
            <person name="Schwarz E.M."/>
        </authorList>
    </citation>
    <scope>NUCLEOTIDE SEQUENCE [LARGE SCALE GENOMIC DNA]</scope>
    <source>
        <strain evidence="2 3">Aroian</strain>
        <tissue evidence="2">Whole animal</tissue>
    </source>
</reference>
<dbReference type="EMBL" id="JAVFWL010000002">
    <property type="protein sequence ID" value="KAK6733306.1"/>
    <property type="molecule type" value="Genomic_DNA"/>
</dbReference>
<dbReference type="InterPro" id="IPR020904">
    <property type="entry name" value="Sc_DH/Rdtase_CS"/>
</dbReference>